<keyword evidence="2" id="KW-0012">Acyltransferase</keyword>
<dbReference type="PANTHER" id="PTHR43877">
    <property type="entry name" value="AMINOALKYLPHOSPHONATE N-ACETYLTRANSFERASE-RELATED-RELATED"/>
    <property type="match status" value="1"/>
</dbReference>
<dbReference type="InterPro" id="IPR050832">
    <property type="entry name" value="Bact_Acetyltransf"/>
</dbReference>
<reference evidence="4 5" key="1">
    <citation type="submission" date="2022-06" db="EMBL/GenBank/DDBJ databases">
        <title>Actinoplanes abujensis sp. nov., isolated from Nigerian arid soil.</title>
        <authorList>
            <person name="Ding P."/>
        </authorList>
    </citation>
    <scope>NUCLEOTIDE SEQUENCE [LARGE SCALE GENOMIC DNA]</scope>
    <source>
        <strain evidence="5">TRM88002</strain>
        <plasmid evidence="4">p1</plasmid>
    </source>
</reference>
<dbReference type="Proteomes" id="UP001523216">
    <property type="component" value="Unassembled WGS sequence"/>
</dbReference>
<evidence type="ECO:0000313" key="5">
    <source>
        <dbReference type="Proteomes" id="UP001523216"/>
    </source>
</evidence>
<feature type="domain" description="N-acetyltransferase" evidence="3">
    <location>
        <begin position="68"/>
        <end position="200"/>
    </location>
</feature>
<dbReference type="InterPro" id="IPR016181">
    <property type="entry name" value="Acyl_CoA_acyltransferase"/>
</dbReference>
<dbReference type="Gene3D" id="3.40.630.30">
    <property type="match status" value="1"/>
</dbReference>
<keyword evidence="4" id="KW-0614">Plasmid</keyword>
<proteinExistence type="predicted"/>
<dbReference type="CDD" id="cd04301">
    <property type="entry name" value="NAT_SF"/>
    <property type="match status" value="1"/>
</dbReference>
<dbReference type="InterPro" id="IPR000182">
    <property type="entry name" value="GNAT_dom"/>
</dbReference>
<dbReference type="SUPFAM" id="SSF55729">
    <property type="entry name" value="Acyl-CoA N-acyltransferases (Nat)"/>
    <property type="match status" value="1"/>
</dbReference>
<dbReference type="RefSeq" id="WP_251796056.1">
    <property type="nucleotide sequence ID" value="NZ_JAMQOL010000001.1"/>
</dbReference>
<accession>A0ABT0XQI1</accession>
<name>A0ABT0XQI1_9ACTN</name>
<protein>
    <submittedName>
        <fullName evidence="4">GNAT family N-acetyltransferase</fullName>
    </submittedName>
</protein>
<comment type="caution">
    <text evidence="4">The sequence shown here is derived from an EMBL/GenBank/DDBJ whole genome shotgun (WGS) entry which is preliminary data.</text>
</comment>
<keyword evidence="1" id="KW-0808">Transferase</keyword>
<sequence>MQHHNSTESSARAFRAAVEMLATSRGGRPRGRRPAATRLGLTGGEEQHFMVAELEGRTSTGSVPHDLALVRRLASDEAGTFARVVGLAFGVPDEVVARVYTAEAMANPQIGAYVAETTTGLVVAAGAGLLTPGHLGIANVGTLPGHRGQGYGRVLTEAILRRGRAAGAHTAYLHTSDDTVLFFERLGFTARAGWTMLTAA</sequence>
<dbReference type="Pfam" id="PF00583">
    <property type="entry name" value="Acetyltransf_1"/>
    <property type="match status" value="1"/>
</dbReference>
<gene>
    <name evidence="4" type="ORF">LXN57_00465</name>
</gene>
<organism evidence="4 5">
    <name type="scientific">Paractinoplanes hotanensis</name>
    <dbReference type="NCBI Taxonomy" id="2906497"/>
    <lineage>
        <taxon>Bacteria</taxon>
        <taxon>Bacillati</taxon>
        <taxon>Actinomycetota</taxon>
        <taxon>Actinomycetes</taxon>
        <taxon>Micromonosporales</taxon>
        <taxon>Micromonosporaceae</taxon>
        <taxon>Paractinoplanes</taxon>
    </lineage>
</organism>
<evidence type="ECO:0000256" key="1">
    <source>
        <dbReference type="ARBA" id="ARBA00022679"/>
    </source>
</evidence>
<evidence type="ECO:0000313" key="4">
    <source>
        <dbReference type="EMBL" id="MCM4076033.1"/>
    </source>
</evidence>
<evidence type="ECO:0000256" key="2">
    <source>
        <dbReference type="ARBA" id="ARBA00023315"/>
    </source>
</evidence>
<geneLocation type="plasmid" evidence="4">
    <name>p1</name>
</geneLocation>
<evidence type="ECO:0000259" key="3">
    <source>
        <dbReference type="PROSITE" id="PS51186"/>
    </source>
</evidence>
<dbReference type="PROSITE" id="PS51186">
    <property type="entry name" value="GNAT"/>
    <property type="match status" value="1"/>
</dbReference>
<keyword evidence="5" id="KW-1185">Reference proteome</keyword>
<dbReference type="EMBL" id="JAMQOL010000001">
    <property type="protein sequence ID" value="MCM4076033.1"/>
    <property type="molecule type" value="Genomic_DNA"/>
</dbReference>